<protein>
    <submittedName>
        <fullName evidence="1">Uncharacterized protein</fullName>
    </submittedName>
</protein>
<dbReference type="EMBL" id="MDET01000009">
    <property type="protein sequence ID" value="OQM76228.1"/>
    <property type="molecule type" value="Genomic_DNA"/>
</dbReference>
<proteinExistence type="predicted"/>
<dbReference type="Proteomes" id="UP000191905">
    <property type="component" value="Unassembled WGS sequence"/>
</dbReference>
<organism evidence="1 2">
    <name type="scientific">Manganibacter manganicus</name>
    <dbReference type="NCBI Taxonomy" id="1873176"/>
    <lineage>
        <taxon>Bacteria</taxon>
        <taxon>Pseudomonadati</taxon>
        <taxon>Pseudomonadota</taxon>
        <taxon>Alphaproteobacteria</taxon>
        <taxon>Hyphomicrobiales</taxon>
        <taxon>Phyllobacteriaceae</taxon>
        <taxon>Manganibacter</taxon>
    </lineage>
</organism>
<name>A0A1V8RSW5_9HYPH</name>
<keyword evidence="2" id="KW-1185">Reference proteome</keyword>
<sequence length="100" mass="10936">MQSYQGLARALVSARIFVTKSQASVDTVVCPKSFAALQHLPSHARVGFTDHRRGKLSRPLVQSELLMTSNMNFPMFCSVLLNFNLGSCGQRRHGATAVSV</sequence>
<accession>A0A1V8RSW5</accession>
<evidence type="ECO:0000313" key="1">
    <source>
        <dbReference type="EMBL" id="OQM76228.1"/>
    </source>
</evidence>
<dbReference type="AlphaFoldDB" id="A0A1V8RSW5"/>
<evidence type="ECO:0000313" key="2">
    <source>
        <dbReference type="Proteomes" id="UP000191905"/>
    </source>
</evidence>
<gene>
    <name evidence="1" type="ORF">BFN67_15140</name>
</gene>
<reference evidence="1 2" key="1">
    <citation type="journal article" date="2016" name="Int. J. Syst. Evol. Microbiol.">
        <title>Pseudaminobacter manganicus sp. nov., isolated from sludge of a manganese mine.</title>
        <authorList>
            <person name="Li J."/>
            <person name="Huang J."/>
            <person name="Liao S."/>
            <person name="Wang G."/>
        </authorList>
    </citation>
    <scope>NUCLEOTIDE SEQUENCE [LARGE SCALE GENOMIC DNA]</scope>
    <source>
        <strain evidence="1 2">JH-7</strain>
    </source>
</reference>
<comment type="caution">
    <text evidence="1">The sequence shown here is derived from an EMBL/GenBank/DDBJ whole genome shotgun (WGS) entry which is preliminary data.</text>
</comment>